<proteinExistence type="predicted"/>
<evidence type="ECO:0000313" key="1">
    <source>
        <dbReference type="EMBL" id="KAK3257494.1"/>
    </source>
</evidence>
<evidence type="ECO:0000313" key="2">
    <source>
        <dbReference type="EMBL" id="KAK3280325.1"/>
    </source>
</evidence>
<accession>A0AAE0LD31</accession>
<sequence>MSRKTLACEGVFSVPPNDVQVYRVLETDMNGYKPDNTPILPNDAKGCWGNQTSTDHPINSSFNPEDTFNRGTLEWPHMEMSSILKPFPVEWKSTMKDHFASQGGAPANKRHTEYYYQHMSGTGIPSVRDKNHGFPGKEARGLGNVTHVQVPHSANFVDT</sequence>
<gene>
    <name evidence="2" type="ORF">CYMTET_11829</name>
    <name evidence="1" type="ORF">CYMTET_33421</name>
</gene>
<comment type="caution">
    <text evidence="2">The sequence shown here is derived from an EMBL/GenBank/DDBJ whole genome shotgun (WGS) entry which is preliminary data.</text>
</comment>
<dbReference type="Proteomes" id="UP001190700">
    <property type="component" value="Unassembled WGS sequence"/>
</dbReference>
<reference evidence="2" key="2">
    <citation type="submission" date="2023-06" db="EMBL/GenBank/DDBJ databases">
        <title>Long-read-based genome assembly of the green algal bacterivore Cymbomonas tetramitiformis.</title>
        <authorList>
            <person name="Gyaltshen Y."/>
            <person name="Rozenberg A."/>
            <person name="Paasch A."/>
            <person name="Burns J.A."/>
            <person name="Warring S."/>
            <person name="Larson R."/>
            <person name="Maurer-Alcala X."/>
            <person name="Dacks J."/>
            <person name="Kim E."/>
        </authorList>
    </citation>
    <scope>NUCLEOTIDE SEQUENCE</scope>
    <source>
        <strain evidence="2">PLY_AMNH</strain>
    </source>
</reference>
<name>A0AAE0LD31_9CHLO</name>
<evidence type="ECO:0000313" key="3">
    <source>
        <dbReference type="Proteomes" id="UP001190700"/>
    </source>
</evidence>
<dbReference type="EMBL" id="LGRX02004442">
    <property type="protein sequence ID" value="KAK3280325.1"/>
    <property type="molecule type" value="Genomic_DNA"/>
</dbReference>
<dbReference type="AlphaFoldDB" id="A0AAE0LD31"/>
<keyword evidence="3" id="KW-1185">Reference proteome</keyword>
<reference evidence="2 3" key="1">
    <citation type="journal article" date="2015" name="Genome Biol. Evol.">
        <title>Comparative Genomics of a Bacterivorous Green Alga Reveals Evolutionary Causalities and Consequences of Phago-Mixotrophic Mode of Nutrition.</title>
        <authorList>
            <person name="Burns J.A."/>
            <person name="Paasch A."/>
            <person name="Narechania A."/>
            <person name="Kim E."/>
        </authorList>
    </citation>
    <scope>NUCLEOTIDE SEQUENCE [LARGE SCALE GENOMIC DNA]</scope>
    <source>
        <strain evidence="2">PLY_AMNH</strain>
    </source>
</reference>
<organism evidence="2 3">
    <name type="scientific">Cymbomonas tetramitiformis</name>
    <dbReference type="NCBI Taxonomy" id="36881"/>
    <lineage>
        <taxon>Eukaryota</taxon>
        <taxon>Viridiplantae</taxon>
        <taxon>Chlorophyta</taxon>
        <taxon>Pyramimonadophyceae</taxon>
        <taxon>Pyramimonadales</taxon>
        <taxon>Pyramimonadaceae</taxon>
        <taxon>Cymbomonas</taxon>
    </lineage>
</organism>
<protein>
    <submittedName>
        <fullName evidence="2">Uncharacterized protein</fullName>
    </submittedName>
</protein>
<dbReference type="EMBL" id="LGRX02020440">
    <property type="protein sequence ID" value="KAK3257494.1"/>
    <property type="molecule type" value="Genomic_DNA"/>
</dbReference>